<evidence type="ECO:0000313" key="3">
    <source>
        <dbReference type="Proteomes" id="UP001148838"/>
    </source>
</evidence>
<feature type="chain" id="PRO_5047088109" evidence="1">
    <location>
        <begin position="21"/>
        <end position="5121"/>
    </location>
</feature>
<comment type="caution">
    <text evidence="2">The sequence shown here is derived from an EMBL/GenBank/DDBJ whole genome shotgun (WGS) entry which is preliminary data.</text>
</comment>
<protein>
    <submittedName>
        <fullName evidence="2">Uncharacterized protein</fullName>
    </submittedName>
</protein>
<name>A0ABQ8SCK0_PERAM</name>
<dbReference type="PANTHER" id="PTHR47027">
    <property type="entry name" value="REVERSE TRANSCRIPTASE DOMAIN-CONTAINING PROTEIN"/>
    <property type="match status" value="1"/>
</dbReference>
<organism evidence="2 3">
    <name type="scientific">Periplaneta americana</name>
    <name type="common">American cockroach</name>
    <name type="synonym">Blatta americana</name>
    <dbReference type="NCBI Taxonomy" id="6978"/>
    <lineage>
        <taxon>Eukaryota</taxon>
        <taxon>Metazoa</taxon>
        <taxon>Ecdysozoa</taxon>
        <taxon>Arthropoda</taxon>
        <taxon>Hexapoda</taxon>
        <taxon>Insecta</taxon>
        <taxon>Pterygota</taxon>
        <taxon>Neoptera</taxon>
        <taxon>Polyneoptera</taxon>
        <taxon>Dictyoptera</taxon>
        <taxon>Blattodea</taxon>
        <taxon>Blattoidea</taxon>
        <taxon>Blattidae</taxon>
        <taxon>Blattinae</taxon>
        <taxon>Periplaneta</taxon>
    </lineage>
</organism>
<dbReference type="EMBL" id="JAJSOF020000029">
    <property type="protein sequence ID" value="KAJ4431784.1"/>
    <property type="molecule type" value="Genomic_DNA"/>
</dbReference>
<keyword evidence="1" id="KW-0732">Signal</keyword>
<accession>A0ABQ8SCK0</accession>
<dbReference type="PANTHER" id="PTHR47027:SF20">
    <property type="entry name" value="REVERSE TRANSCRIPTASE-LIKE PROTEIN WITH RNA-DIRECTED DNA POLYMERASE DOMAIN"/>
    <property type="match status" value="1"/>
</dbReference>
<evidence type="ECO:0000256" key="1">
    <source>
        <dbReference type="SAM" id="SignalP"/>
    </source>
</evidence>
<proteinExistence type="predicted"/>
<dbReference type="Proteomes" id="UP001148838">
    <property type="component" value="Unassembled WGS sequence"/>
</dbReference>
<keyword evidence="3" id="KW-1185">Reference proteome</keyword>
<sequence>MTGNILWSFVLFQVFQATYGFYDVHADPYIGNFESRWISPKPYKTTSLISPNEYFNINFPSSTYTTSWPFEIHIPYVLRPVELVESYGKLGLDIDFGLFEPNYRHGIGSHSLYNLLYEPIYDYGLLEPINSYGQLWLDPNHADYGHYGTTSIRSNILVNDYDTFGLNGRYNLNKLVTNYVPQMVNYDHGLLHEPIADLLKTLGEYGLQNLNTEYFSYSHLNLYRIIEINACHKLYDVEGVYDPRLWICLLTVNQKYEPYLLPEHYISTSHHLFSDSTFWSKHLLADYSIGPWIWQNYDLFDLAEIWRHNNYDIYGTEGKTFPHLFHALNREHITGQHPLLKTYKTYEIPDVYEPYLKLNSHQLYGHTTGYGIDLSLEGYLPSYLRSFYDPQLLYRSQELPEIHYDYIKQWLLESYIQNHLTNSFDLGLLYGIYSPYESLESYDPYSDLESSNFYWNKYSYGLESLFDGYSPHYGINLYNRQWRVGHSPHWLDWDFGRLRTLGYYGFDTRLEDYVPLAPSVDYGIYRIFNNLGLHELNNYYSHKLLDIYGSNTNELLWIEGIEGLGELKHPDYGLYELYSNNGINGISLDYAPYTFFGGFGVYRPNVYNTKYGDIYHYNWPQEIHELLRLQHDSPHAYEVENGWSYSIIPKFPIPQNWPQEVRLPGILHGWQYPIPSTPEISYDWPYEQPELYSTWPYRPTISQPPVLQRGRPYVINELPAVHPLAEIQQAWQYPIRSLPRFKQDWMYPIHSLPQTRHALPLSIHKLPEWSNVKYPLPQIRYDWPYSKILQPERHKLFYEIPEPKETSSTYPVSEPQGLDLSAPVEPYIESVPQEVFASQHAIRYEDFVSQLLRHEALGHHILHGTDKLLEEGVVAGKETVVADKKTVVTKERKTIQKGLQTNLVDIGEPMPDPELLISQNIANIQPIIEEVSPINLDTTVAAQEVTFPIQPPLVNIDEKRRLNFIARKPFEGNINYGGFIELPIEESNSYNEKLKEIKVDINPFITTQEQSIYQHLTPLSSEIKSYKEDKVIAAEVVKSDILIDGKQDIKNIYGKEYVTGINLKPQTVFKDREHFTPIFSEPLYYGKGTQEPSFDFSPTSVNTEMKTLNEESNVTPFILNEGKYVDHEYLTVTESSLYKKQDDIPMKYTEPFTVTDAKTPVISGGKILSDDIKPYIGGEENIAKVYDQLKPVSAHDYIENTQPLETIQSRQIAYQELPKFVKSESKAYMEESQQFTASQEQPTVNYELNRPLNTEDSPVMWNYANPNFESNYPFTLNTNQGQLYEYFSNEPKFIEENKVPFPSFGPIMKPATSGLNVIKPIVNNEVISIPIQIPKVQGPIPKLFTGQKEKVIGGGVKSTEKVVKSIVADEKKIVITKEKLVAKNIEKVIVQKPIPLAITNPVIGQNKLKVIGDLKAFSKDKIIVKENIKPLPLLQKPEITKPILVPVKPVILPKAQNIIKEIVPPIAPNKNKLLIEEEKSDGINEFGMLQELQTYTNERIKFDEKVRSTGTIEEESIIGTTKPLIVPLKKPAAPIIKLPVVTIGEQIKPVDVTHTKPITLGEIKPIIAPIMKPLTPTFKVPFAETIKPLMTNENKMDIFLETKSYSNEQSVLEENIKPLKIKPDEVIYKKPIALEEIPIKKPLVKFVKFPFAETVKPMMTNENKMDMFLEMNAYSNEQRDIEEKIKPLKIKPVVIVHKKPIILEENKPIVIPVKKPLTPVFKVPIAEVVKPIMTNKNEMDVFEERRTYSDEQSVFEEKFKPLNMKPIEIMYKKPITLEENKPIIVPIKKHLTPLFKVPITEAIKPIVMNKDKMDVFEEMRTYSDEQSVLEEKFKPLSIKPIEIMYKKPIILQENKQIIVPIKKPLTPVFKVPITEAVRPIMTNKNKMDVFEELRSYSDEQSLFEEKFKPLKIKPIEIMYKKPILLKENKPIIVPIKKPLTPVFKLPITEAVRPTMANKNKMDVFEELRSYSDEQSLFEEKFKPLKIKPIEIMYKKPILLKENKPIIVPIKKPLTPVFKVPIIEPVKPIMTNKNKMDVFEELRSYNDEQTFLEEKFKPLNIKPVELIYKKPIMLQENKPIIVPIKKPVTPIVKVPIVEAVKPIITNKNKMDVFEEVRTYSDEQSVLEEKFKPLKIKPIEIKYKKPIILKENKPIIVPIKKPLTQVFKVPITEAIKPTMTNKNKMDIFEELRTYSDEQSLFEEKFKPLNIKPVELIHKRPIILEENKPIMLPIKKPLTPFVKFPFAETMKPTMVDGNKMDIFLEMKKFGNEQPVVKEKIEPLKMKSVELVHKKPIILEDSNPNIIPFKKPIIPVFKVAIAEKVKPIMRKENKMNIFEEIKTYSNEQSIVKEKIKPLKIKPVEISYKKPITLEKIKPIIIPIKKPLIPVVTVPVAKTAKTTLTNENKMDVFEEIKTYSNEQSVVEEKIKPLKIKPVEVVFKKPIKLEEKTPIIIPIKKPLAPLIKVPVADTVKPIVTYENKADVFDELKTYSNEQSVVEKKPITYEEMKPQFFPDEKKSFNMFDRMSFYPEEKPMVYDENKYDYYKEYRTPDNEQEYFEEKYEPFEMNREPSFMNERVPLTLPNKKPVNIPEVIPAVKEVKLQKFAFPQEVKPAVLLTKKPVTLPNKIENIEGMKKFQDQEILGVKFKSFENMNKKSILTEEVKSSIIPENRLEILPNPVQVVKITKPLKPIIYQEIKPVHISNKAPIPEQIKTFVEKPNKLDVFEKVKTYSNKQVFVKEDIRPFKVLDEKKIHEGGIKPLIVPDIKQTILSQRRPVPEIKSSESVIGIKLKPIILPLKEPVPHLKHEPFKHDIIGKIEPITSPVIKPIIFPPKIKFLKENKPLKFPIIKQIKPVGTLVTKPLSLPVKVSVVEEAKPLILERHNAGMFQEFKTYSNSHATVKQKDNLLPEFEEKLLKDQHLKQIPIKNKFFDDSKSLNLPQIPTFKIPSFTRTDKKIFSETVGKDKEDMFHNLEAYRDEKFIIDKMKPLNIDEPRENVEFAKPISTQIRKDVVLPLIKKPQVLVGDIKPFVISRKEQRPIGIGTQTVTQDVKSYIKGKTVFKEKFKPLTVVEQMPIAKKPSILPLPYIATMQRIKPPTIIKINPLLETKISITEKPTGPAKIIAAVLKESQTPKNINIIINKKIRPLNEPILISEQKPIFTKVPEVLREKLTPLISGTEKATVVKELKSIENKNIITEEIIQPINTLNMESKLNTLKPVKVEHFKSFNKNKENMEEEVSPLDVFYSKLQLIQESGPSPDSGKKHLIFEGIGKEKEHQKLQIVHEAKSFFTDHRKQNIIKDFKPITEKIIGLDGHNVMNKEEIKPPTPFKGEWQIFHKMKHITDHKMKPFNNFGLKRFALNEEHPVYDHYGSGILEDVKHGSADRKISIVSKGPKPIFVGGKVTSLIKKPLPIFFGENRGAVLDDLRPLGSRTVEVDNKIEHFDTFEEKSHLLNKPANIYDIISHLHNATSNAFASRSEVYHDIGHFEIPNKGDAIKYEVKTATRHEKPPLLSKVPKHETESKAIVFHNIKYPPANERKLESLQEIKEFQKESSISHDHIKPLTVIEKLETHPDKTDLITSSKPIMLPIIKHTVVETKHPIVEIKHVIMDTKPLIIGHRQTNTISNLKTVLKTVEPLLLGEDRGVNLEDMKSMKMYSQQKDTFLQKTKPVPLIQTEPLVSKIIPPKEEDNAFKNIKPLLIDSKVPVFEDTVPMKNPITGVHKNIITGFNDVRVNEELNTYTNKEIITQDELTHFSNNQKKHVAIPETKLVITPIRKGIVLEKHVSAPISIIKPLPKLQNPVIPPIIKHMVLEHHAPVVMEHKTPIFVKDLKPLPEFHKRLTVPIKKDITEGKLGPVIVEARVPVILNDIKPEIEFHKPAIVPVKSRMVLERSRPVIVEPNLPVFVKETKVPPAPLIVPLKKLTVFGKPRPVIVEPKVPIIVQNIRPIPKPVIVPMIKETVFEKPRPVIVEPKVPIIVENIRPIPKPVIVPMIKETVFEKPRPVIVEQKVPIIVENIKPIPKPLIVPMIKEAVFEKPRPVIVEPKVPIIVENIKPIPKPLIVPIIKEAVLKKPRLVVEEQKVPIIVQNIRPIPKPAIVPLIEESEFEKSRPLIVEPKLPIIDKIIKPEIVPVIRDTALDIPISVTVESKLPITAQNIRPLPKLLIGAMKKENIFGKSRPVVVKSKIPIFIQNLRPIPKLEIVPIKKDILLQNTKHIMMEPKVPVIVPHTKSVNVIHELKGFNEFKSHLAEDRTREISEFETGNKEKASITENMKLLDVSIKPILDEKMSIVVPTKKDSILEEVKHIFIDSKIPPVVVGSKPALLTNRNIIVKPKVIGKSEVNAIEESQTYSDQKVMFNEKIKSLHPPGTKHIDGELQEKPMKLYHQIGSKIPIVGHLEPKTFQTNTYKLPDLSSIVKLEKHSAAHEHKDLDVLAKFRLPEDKTSFQHAQEHISPKNIKESRLSFAEDSLHDKKSFAYEDSQAHQFEDKHAPHYDNAEHFQHDSNEYHDNGEKQFFSHEAKSMGFERHDSDDYHDNEYNEKAVHHDNTKYSEPHMDVHKSDFTDYEGRSYHVGDTKATSVENSKSYDDGHKKTVVIETKPHSIVQLRDLVFGGLKSLNIEHKDILEIPKALAKMKQIYTQSQKKGGDREQIKIHIRDSGDHGNANKLQRAHQFQNFRIKEAAFDNIKDFVYSIKTHGFKDSKAFGVHKKNQGIAHGLANSVSFSHYDKKELKPNLFEDMKYPIHIEEKVVGPKYSFGKKKSYTYDFTKDLGHGKESKYGKKQRFKFGKVSEHGYDRGKMKSFVEGHKYTSKKNVERNRENIQNSAVRSTDKYQRKQYAIRKVQDNRQGLELNGLHQLLVYADDVNMLGQNTQTIRENTEILLEASRAIILEVNRKKTKYMIMSRDHNIVRNGNIKIGDLSFEEVEKFKYLGATVTNINDTREEIKRRINMGNACYYSVEKLLSSSLLSKNLKVRIYKTVILPVLLYGCETWTLTLREEHRFRVFDNKVLRKIFGAKRDEVTGEWRKLHNTELHALYSSPDIIRNIKSRRLRWAGHVARMGESRNAYRVLVGRPEGKRPLGRPRRRWEDNIKMDLREVGYDDRDWINLAQDRDRCRAYVRAAMNLRVP</sequence>
<reference evidence="2 3" key="1">
    <citation type="journal article" date="2022" name="Allergy">
        <title>Genome assembly and annotation of Periplaneta americana reveal a comprehensive cockroach allergen profile.</title>
        <authorList>
            <person name="Wang L."/>
            <person name="Xiong Q."/>
            <person name="Saelim N."/>
            <person name="Wang L."/>
            <person name="Nong W."/>
            <person name="Wan A.T."/>
            <person name="Shi M."/>
            <person name="Liu X."/>
            <person name="Cao Q."/>
            <person name="Hui J.H.L."/>
            <person name="Sookrung N."/>
            <person name="Leung T.F."/>
            <person name="Tungtrongchitr A."/>
            <person name="Tsui S.K.W."/>
        </authorList>
    </citation>
    <scope>NUCLEOTIDE SEQUENCE [LARGE SCALE GENOMIC DNA]</scope>
    <source>
        <strain evidence="2">PWHHKU_190912</strain>
    </source>
</reference>
<feature type="signal peptide" evidence="1">
    <location>
        <begin position="1"/>
        <end position="20"/>
    </location>
</feature>
<gene>
    <name evidence="2" type="ORF">ANN_20389</name>
</gene>
<evidence type="ECO:0000313" key="2">
    <source>
        <dbReference type="EMBL" id="KAJ4431784.1"/>
    </source>
</evidence>